<name>A0A2P2PPF9_RHIMU</name>
<evidence type="ECO:0000313" key="1">
    <source>
        <dbReference type="EMBL" id="MBX56627.1"/>
    </source>
</evidence>
<sequence>MYYVMVRVLYYVGTRLLANYLSLSTDYSLQTLRYNFKHL</sequence>
<proteinExistence type="predicted"/>
<organism evidence="1">
    <name type="scientific">Rhizophora mucronata</name>
    <name type="common">Asiatic mangrove</name>
    <dbReference type="NCBI Taxonomy" id="61149"/>
    <lineage>
        <taxon>Eukaryota</taxon>
        <taxon>Viridiplantae</taxon>
        <taxon>Streptophyta</taxon>
        <taxon>Embryophyta</taxon>
        <taxon>Tracheophyta</taxon>
        <taxon>Spermatophyta</taxon>
        <taxon>Magnoliopsida</taxon>
        <taxon>eudicotyledons</taxon>
        <taxon>Gunneridae</taxon>
        <taxon>Pentapetalae</taxon>
        <taxon>rosids</taxon>
        <taxon>fabids</taxon>
        <taxon>Malpighiales</taxon>
        <taxon>Rhizophoraceae</taxon>
        <taxon>Rhizophora</taxon>
    </lineage>
</organism>
<dbReference type="AlphaFoldDB" id="A0A2P2PPF9"/>
<dbReference type="EMBL" id="GGEC01076143">
    <property type="protein sequence ID" value="MBX56627.1"/>
    <property type="molecule type" value="Transcribed_RNA"/>
</dbReference>
<protein>
    <submittedName>
        <fullName evidence="1">Uncharacterized protein</fullName>
    </submittedName>
</protein>
<accession>A0A2P2PPF9</accession>
<reference evidence="1" key="1">
    <citation type="submission" date="2018-02" db="EMBL/GenBank/DDBJ databases">
        <title>Rhizophora mucronata_Transcriptome.</title>
        <authorList>
            <person name="Meera S.P."/>
            <person name="Sreeshan A."/>
            <person name="Augustine A."/>
        </authorList>
    </citation>
    <scope>NUCLEOTIDE SEQUENCE</scope>
    <source>
        <tissue evidence="1">Leaf</tissue>
    </source>
</reference>